<accession>A0ABY4SGZ4</accession>
<keyword evidence="2" id="KW-1185">Reference proteome</keyword>
<sequence length="127" mass="13136">MSIKHCELSSTLPSLLAGLVDRAADNLTHGELQHLASFSEVAHMQIQRLGCVAEGVALLVQNDAQAATPAGNFQTPESVSLLLLALADMAAQADALLTMGQHAEGVMESRAMPAAATARRPGKGAAH</sequence>
<reference evidence="1" key="1">
    <citation type="submission" date="2022-05" db="EMBL/GenBank/DDBJ databases">
        <title>An RpoN-dependent PEP-CTERM gene is involved in floc formation of an Aquincola tertiaricarbonis strain.</title>
        <authorList>
            <person name="Qiu D."/>
            <person name="Xia M."/>
        </authorList>
    </citation>
    <scope>NUCLEOTIDE SEQUENCE</scope>
    <source>
        <strain evidence="1">RN12</strain>
    </source>
</reference>
<organism evidence="1 2">
    <name type="scientific">Aquincola tertiaricarbonis</name>
    <dbReference type="NCBI Taxonomy" id="391953"/>
    <lineage>
        <taxon>Bacteria</taxon>
        <taxon>Pseudomonadati</taxon>
        <taxon>Pseudomonadota</taxon>
        <taxon>Betaproteobacteria</taxon>
        <taxon>Burkholderiales</taxon>
        <taxon>Sphaerotilaceae</taxon>
        <taxon>Aquincola</taxon>
    </lineage>
</organism>
<dbReference type="RefSeq" id="WP_250199625.1">
    <property type="nucleotide sequence ID" value="NZ_CP097636.1"/>
</dbReference>
<dbReference type="EMBL" id="CP097636">
    <property type="protein sequence ID" value="URI11430.1"/>
    <property type="molecule type" value="Genomic_DNA"/>
</dbReference>
<protein>
    <submittedName>
        <fullName evidence="1">Uncharacterized protein</fullName>
    </submittedName>
</protein>
<proteinExistence type="predicted"/>
<dbReference type="Proteomes" id="UP001056201">
    <property type="component" value="Chromosome 2"/>
</dbReference>
<name>A0ABY4SGZ4_AQUTE</name>
<evidence type="ECO:0000313" key="1">
    <source>
        <dbReference type="EMBL" id="URI11430.1"/>
    </source>
</evidence>
<gene>
    <name evidence="1" type="ORF">MW290_21030</name>
</gene>
<evidence type="ECO:0000313" key="2">
    <source>
        <dbReference type="Proteomes" id="UP001056201"/>
    </source>
</evidence>